<evidence type="ECO:0000313" key="3">
    <source>
        <dbReference type="Proteomes" id="UP001443914"/>
    </source>
</evidence>
<dbReference type="EMBL" id="JBDFQZ010000002">
    <property type="protein sequence ID" value="KAK9749208.1"/>
    <property type="molecule type" value="Genomic_DNA"/>
</dbReference>
<feature type="signal peptide" evidence="1">
    <location>
        <begin position="1"/>
        <end position="25"/>
    </location>
</feature>
<gene>
    <name evidence="2" type="ORF">RND81_02G109700</name>
</gene>
<accession>A0AAW1MS50</accession>
<evidence type="ECO:0000313" key="2">
    <source>
        <dbReference type="EMBL" id="KAK9749208.1"/>
    </source>
</evidence>
<organism evidence="2 3">
    <name type="scientific">Saponaria officinalis</name>
    <name type="common">Common soapwort</name>
    <name type="synonym">Lychnis saponaria</name>
    <dbReference type="NCBI Taxonomy" id="3572"/>
    <lineage>
        <taxon>Eukaryota</taxon>
        <taxon>Viridiplantae</taxon>
        <taxon>Streptophyta</taxon>
        <taxon>Embryophyta</taxon>
        <taxon>Tracheophyta</taxon>
        <taxon>Spermatophyta</taxon>
        <taxon>Magnoliopsida</taxon>
        <taxon>eudicotyledons</taxon>
        <taxon>Gunneridae</taxon>
        <taxon>Pentapetalae</taxon>
        <taxon>Caryophyllales</taxon>
        <taxon>Caryophyllaceae</taxon>
        <taxon>Caryophylleae</taxon>
        <taxon>Saponaria</taxon>
    </lineage>
</organism>
<proteinExistence type="predicted"/>
<protein>
    <recommendedName>
        <fullName evidence="4">Secreted protein</fullName>
    </recommendedName>
</protein>
<keyword evidence="3" id="KW-1185">Reference proteome</keyword>
<sequence length="99" mass="11379">MPHRVMNTSRTRLLLLLLPLTVTISNFLGNRPPRIRLSHASRFRNTPNTPGSAVSPLSGPILYHTIRQDNRFNYLRILRRNLLLPPELSQQSPWVNSNS</sequence>
<evidence type="ECO:0008006" key="4">
    <source>
        <dbReference type="Google" id="ProtNLM"/>
    </source>
</evidence>
<keyword evidence="1" id="KW-0732">Signal</keyword>
<evidence type="ECO:0000256" key="1">
    <source>
        <dbReference type="SAM" id="SignalP"/>
    </source>
</evidence>
<dbReference type="AlphaFoldDB" id="A0AAW1MS50"/>
<reference evidence="2" key="1">
    <citation type="submission" date="2024-03" db="EMBL/GenBank/DDBJ databases">
        <title>WGS assembly of Saponaria officinalis var. Norfolk2.</title>
        <authorList>
            <person name="Jenkins J."/>
            <person name="Shu S."/>
            <person name="Grimwood J."/>
            <person name="Barry K."/>
            <person name="Goodstein D."/>
            <person name="Schmutz J."/>
            <person name="Leebens-Mack J."/>
            <person name="Osbourn A."/>
        </authorList>
    </citation>
    <scope>NUCLEOTIDE SEQUENCE [LARGE SCALE GENOMIC DNA]</scope>
    <source>
        <strain evidence="2">JIC</strain>
    </source>
</reference>
<feature type="chain" id="PRO_5043340382" description="Secreted protein" evidence="1">
    <location>
        <begin position="26"/>
        <end position="99"/>
    </location>
</feature>
<name>A0AAW1MS50_SAPOF</name>
<comment type="caution">
    <text evidence="2">The sequence shown here is derived from an EMBL/GenBank/DDBJ whole genome shotgun (WGS) entry which is preliminary data.</text>
</comment>
<dbReference type="Proteomes" id="UP001443914">
    <property type="component" value="Unassembled WGS sequence"/>
</dbReference>